<organism evidence="4 5">
    <name type="scientific">Candidula unifasciata</name>
    <dbReference type="NCBI Taxonomy" id="100452"/>
    <lineage>
        <taxon>Eukaryota</taxon>
        <taxon>Metazoa</taxon>
        <taxon>Spiralia</taxon>
        <taxon>Lophotrochozoa</taxon>
        <taxon>Mollusca</taxon>
        <taxon>Gastropoda</taxon>
        <taxon>Heterobranchia</taxon>
        <taxon>Euthyneura</taxon>
        <taxon>Panpulmonata</taxon>
        <taxon>Eupulmonata</taxon>
        <taxon>Stylommatophora</taxon>
        <taxon>Helicina</taxon>
        <taxon>Helicoidea</taxon>
        <taxon>Geomitridae</taxon>
        <taxon>Candidula</taxon>
    </lineage>
</organism>
<keyword evidence="5" id="KW-1185">Reference proteome</keyword>
<keyword evidence="1" id="KW-0472">Membrane</keyword>
<reference evidence="4" key="1">
    <citation type="submission" date="2021-04" db="EMBL/GenBank/DDBJ databases">
        <authorList>
            <consortium name="Molecular Ecology Group"/>
        </authorList>
    </citation>
    <scope>NUCLEOTIDE SEQUENCE</scope>
</reference>
<feature type="domain" description="Ig-like" evidence="3">
    <location>
        <begin position="18"/>
        <end position="112"/>
    </location>
</feature>
<dbReference type="InterPro" id="IPR003599">
    <property type="entry name" value="Ig_sub"/>
</dbReference>
<evidence type="ECO:0000256" key="2">
    <source>
        <dbReference type="SAM" id="SignalP"/>
    </source>
</evidence>
<dbReference type="PANTHER" id="PTHR23279:SF36">
    <property type="entry name" value="DEFECTIVE PROBOSCIS EXTENSION RESPONSE 9, ISOFORM A"/>
    <property type="match status" value="1"/>
</dbReference>
<feature type="domain" description="Ig-like" evidence="3">
    <location>
        <begin position="218"/>
        <end position="313"/>
    </location>
</feature>
<evidence type="ECO:0000313" key="5">
    <source>
        <dbReference type="Proteomes" id="UP000678393"/>
    </source>
</evidence>
<feature type="signal peptide" evidence="2">
    <location>
        <begin position="1"/>
        <end position="19"/>
    </location>
</feature>
<dbReference type="InterPro" id="IPR036179">
    <property type="entry name" value="Ig-like_dom_sf"/>
</dbReference>
<dbReference type="Pfam" id="PF07679">
    <property type="entry name" value="I-set"/>
    <property type="match status" value="1"/>
</dbReference>
<feature type="domain" description="Ig-like" evidence="3">
    <location>
        <begin position="133"/>
        <end position="195"/>
    </location>
</feature>
<comment type="caution">
    <text evidence="4">The sequence shown here is derived from an EMBL/GenBank/DDBJ whole genome shotgun (WGS) entry which is preliminary data.</text>
</comment>
<dbReference type="InterPro" id="IPR013098">
    <property type="entry name" value="Ig_I-set"/>
</dbReference>
<dbReference type="CDD" id="cd00096">
    <property type="entry name" value="Ig"/>
    <property type="match status" value="2"/>
</dbReference>
<sequence>MERLLAFLTVFSAFVAAPAASIDNVLEIKPVYTNYLLRIGATQELNCSVNTTEQNAKLLWTAPTMDGVTRKAETTVIDNKITLHSSLRIDHFTDVNAGDYKCSLEREGELISEAVIHLKAVKEEKSEPIFVLGMKTATLSCDIEMGMNQNSDRSINWYKNENLVTSRKDSHRFTIVDANNSLIIQKPTREDAGLYVAKFSIPGRSHPYECHVHFRAGPLVLDFEKSKNLIEGDDMELHCVVKGYPYAVVTWYKDTSIVNASTGDDNRVTLRELHGHKNARLFVRRVNYDDAGDYMCEAYSSYFPNETSSKRIRIRIKDKLAALWPFLGIVGEVVLLCIIIFIYERRRSKQVLMEDNAAQNIDGATVDKKEGLRHRNTNNPSA</sequence>
<dbReference type="GO" id="GO:0032589">
    <property type="term" value="C:neuron projection membrane"/>
    <property type="evidence" value="ECO:0007669"/>
    <property type="project" value="TreeGrafter"/>
</dbReference>
<keyword evidence="1" id="KW-0812">Transmembrane</keyword>
<feature type="chain" id="PRO_5035813104" description="Ig-like domain-containing protein" evidence="2">
    <location>
        <begin position="20"/>
        <end position="382"/>
    </location>
</feature>
<dbReference type="InterPro" id="IPR013783">
    <property type="entry name" value="Ig-like_fold"/>
</dbReference>
<keyword evidence="1" id="KW-1133">Transmembrane helix</keyword>
<dbReference type="InterPro" id="IPR007110">
    <property type="entry name" value="Ig-like_dom"/>
</dbReference>
<dbReference type="InterPro" id="IPR003598">
    <property type="entry name" value="Ig_sub2"/>
</dbReference>
<dbReference type="SMART" id="SM00408">
    <property type="entry name" value="IGc2"/>
    <property type="match status" value="1"/>
</dbReference>
<evidence type="ECO:0000259" key="3">
    <source>
        <dbReference type="PROSITE" id="PS50835"/>
    </source>
</evidence>
<dbReference type="Gene3D" id="2.60.40.10">
    <property type="entry name" value="Immunoglobulins"/>
    <property type="match status" value="3"/>
</dbReference>
<evidence type="ECO:0000256" key="1">
    <source>
        <dbReference type="SAM" id="Phobius"/>
    </source>
</evidence>
<feature type="transmembrane region" description="Helical" evidence="1">
    <location>
        <begin position="322"/>
        <end position="343"/>
    </location>
</feature>
<dbReference type="InterPro" id="IPR037448">
    <property type="entry name" value="Zig-8"/>
</dbReference>
<dbReference type="PANTHER" id="PTHR23279">
    <property type="entry name" value="DEFECTIVE PROBOSCIS EXTENSION RESPONSE DPR -RELATED"/>
    <property type="match status" value="1"/>
</dbReference>
<dbReference type="OrthoDB" id="5970915at2759"/>
<keyword evidence="2" id="KW-0732">Signal</keyword>
<dbReference type="SMART" id="SM00409">
    <property type="entry name" value="IG"/>
    <property type="match status" value="3"/>
</dbReference>
<dbReference type="Proteomes" id="UP000678393">
    <property type="component" value="Unassembled WGS sequence"/>
</dbReference>
<protein>
    <recommendedName>
        <fullName evidence="3">Ig-like domain-containing protein</fullName>
    </recommendedName>
</protein>
<dbReference type="SUPFAM" id="SSF48726">
    <property type="entry name" value="Immunoglobulin"/>
    <property type="match status" value="2"/>
</dbReference>
<dbReference type="AlphaFoldDB" id="A0A8S3YYQ6"/>
<proteinExistence type="predicted"/>
<name>A0A8S3YYQ6_9EUPU</name>
<dbReference type="EMBL" id="CAJHNH020001074">
    <property type="protein sequence ID" value="CAG5121378.1"/>
    <property type="molecule type" value="Genomic_DNA"/>
</dbReference>
<evidence type="ECO:0000313" key="4">
    <source>
        <dbReference type="EMBL" id="CAG5121378.1"/>
    </source>
</evidence>
<dbReference type="GO" id="GO:0050808">
    <property type="term" value="P:synapse organization"/>
    <property type="evidence" value="ECO:0007669"/>
    <property type="project" value="TreeGrafter"/>
</dbReference>
<dbReference type="PROSITE" id="PS50835">
    <property type="entry name" value="IG_LIKE"/>
    <property type="match status" value="3"/>
</dbReference>
<gene>
    <name evidence="4" type="ORF">CUNI_LOCUS6936</name>
</gene>
<accession>A0A8S3YYQ6</accession>